<dbReference type="EMBL" id="FNYD01000003">
    <property type="protein sequence ID" value="SEJ04231.1"/>
    <property type="molecule type" value="Genomic_DNA"/>
</dbReference>
<dbReference type="InterPro" id="IPR018660">
    <property type="entry name" value="MliC"/>
</dbReference>
<dbReference type="SUPFAM" id="SSF141488">
    <property type="entry name" value="YdhA-like"/>
    <property type="match status" value="1"/>
</dbReference>
<keyword evidence="3" id="KW-0564">Palmitate</keyword>
<accession>A0A1H6VHZ5</accession>
<dbReference type="Pfam" id="PF09864">
    <property type="entry name" value="MliC"/>
    <property type="match status" value="1"/>
</dbReference>
<evidence type="ECO:0000313" key="8">
    <source>
        <dbReference type="Proteomes" id="UP000199379"/>
    </source>
</evidence>
<reference evidence="7 8" key="1">
    <citation type="submission" date="2016-10" db="EMBL/GenBank/DDBJ databases">
        <authorList>
            <person name="de Groot N.N."/>
        </authorList>
    </citation>
    <scope>NUCLEOTIDE SEQUENCE [LARGE SCALE GENOMIC DNA]</scope>
    <source>
        <strain evidence="7 8">DSM 29340</strain>
    </source>
</reference>
<gene>
    <name evidence="7" type="ORF">SAMN05444007_103194</name>
</gene>
<evidence type="ECO:0000259" key="6">
    <source>
        <dbReference type="Pfam" id="PF09864"/>
    </source>
</evidence>
<name>A0A1H6VHZ5_9RHOB</name>
<dbReference type="InterPro" id="IPR036328">
    <property type="entry name" value="MliC_sf"/>
</dbReference>
<dbReference type="RefSeq" id="WP_092363557.1">
    <property type="nucleotide sequence ID" value="NZ_BMGV01000003.1"/>
</dbReference>
<evidence type="ECO:0000313" key="7">
    <source>
        <dbReference type="EMBL" id="SEJ04231.1"/>
    </source>
</evidence>
<organism evidence="7 8">
    <name type="scientific">Cribrihabitans marinus</name>
    <dbReference type="NCBI Taxonomy" id="1227549"/>
    <lineage>
        <taxon>Bacteria</taxon>
        <taxon>Pseudomonadati</taxon>
        <taxon>Pseudomonadota</taxon>
        <taxon>Alphaproteobacteria</taxon>
        <taxon>Rhodobacterales</taxon>
        <taxon>Paracoccaceae</taxon>
        <taxon>Cribrihabitans</taxon>
    </lineage>
</organism>
<feature type="signal peptide" evidence="5">
    <location>
        <begin position="1"/>
        <end position="21"/>
    </location>
</feature>
<dbReference type="Proteomes" id="UP000199379">
    <property type="component" value="Unassembled WGS sequence"/>
</dbReference>
<protein>
    <submittedName>
        <fullName evidence="7">Membrane-bound lysozyme-inhibitor of c-type lysozyme</fullName>
    </submittedName>
</protein>
<dbReference type="OrthoDB" id="7707805at2"/>
<evidence type="ECO:0000256" key="3">
    <source>
        <dbReference type="ARBA" id="ARBA00023139"/>
    </source>
</evidence>
<evidence type="ECO:0000256" key="1">
    <source>
        <dbReference type="ARBA" id="ARBA00022729"/>
    </source>
</evidence>
<proteinExistence type="predicted"/>
<keyword evidence="8" id="KW-1185">Reference proteome</keyword>
<feature type="chain" id="PRO_5011783067" evidence="5">
    <location>
        <begin position="22"/>
        <end position="117"/>
    </location>
</feature>
<dbReference type="Gene3D" id="2.40.128.200">
    <property type="match status" value="1"/>
</dbReference>
<evidence type="ECO:0000256" key="2">
    <source>
        <dbReference type="ARBA" id="ARBA00023136"/>
    </source>
</evidence>
<keyword evidence="2" id="KW-0472">Membrane</keyword>
<dbReference type="AlphaFoldDB" id="A0A1H6VHZ5"/>
<keyword evidence="1 5" id="KW-0732">Signal</keyword>
<dbReference type="STRING" id="1227549.SAMN05444007_103194"/>
<keyword evidence="4" id="KW-0449">Lipoprotein</keyword>
<evidence type="ECO:0000256" key="5">
    <source>
        <dbReference type="SAM" id="SignalP"/>
    </source>
</evidence>
<sequence length="117" mass="12315">MRHSISLAVAAMLAVAAPAAAQEPELVQVTYTCDRGVEVPVVFINTETGPGQAVMQIEGKLVALRAAPTGSGVRYVAVDEQDSYRLYTKGDVAIIGHLVADHTATETVLFEECTAGN</sequence>
<evidence type="ECO:0000256" key="4">
    <source>
        <dbReference type="ARBA" id="ARBA00023288"/>
    </source>
</evidence>
<feature type="domain" description="C-type lysozyme inhibitor" evidence="6">
    <location>
        <begin position="31"/>
        <end position="96"/>
    </location>
</feature>